<evidence type="ECO:0000313" key="1">
    <source>
        <dbReference type="EMBL" id="KAA5546279.1"/>
    </source>
</evidence>
<keyword evidence="1" id="KW-0808">Transferase</keyword>
<proteinExistence type="predicted"/>
<dbReference type="GO" id="GO:0016740">
    <property type="term" value="F:transferase activity"/>
    <property type="evidence" value="ECO:0007669"/>
    <property type="project" value="UniProtKB-KW"/>
</dbReference>
<reference evidence="1 2" key="1">
    <citation type="submission" date="2019-08" db="EMBL/GenBank/DDBJ databases">
        <authorList>
            <person name="Dhanesh K."/>
            <person name="Kumar G."/>
            <person name="Sasikala C."/>
            <person name="Venkata Ramana C."/>
        </authorList>
    </citation>
    <scope>NUCLEOTIDE SEQUENCE [LARGE SCALE GENOMIC DNA]</scope>
    <source>
        <strain evidence="1 2">JC645</strain>
    </source>
</reference>
<sequence>MGVSLIWIPLMNIPASSSLKTTSIVGPAVNHPVILIGNARSGTSILSHLMRDWLGIAFPTESQFIIKYFERQEAYRPLEDLVNLRRLVEHLLSERWLERSHKFNKFTLTVDEVIAHVEVKTYAGVLDAIFSCFADHVGLQRWGDKTPGYIHHLDVIYELFPDAKYVHLVRDGRDVALSLSKTYFGSKNPYTAAMRWRDTIDKGGRFAEKLPPDQIITLRYEDMLTEPGEFFGQLIDFLHVPGDRAKLISQIRGGLSQRLMTDNSNKWKREWSREQVATFERYAGSQLRRHGYETLTECESLNGTKWQACLWRSHDELMKWKFPAYWSDNVYKVKCRVKDLFQR</sequence>
<dbReference type="InterPro" id="IPR027417">
    <property type="entry name" value="P-loop_NTPase"/>
</dbReference>
<keyword evidence="2" id="KW-1185">Reference proteome</keyword>
<evidence type="ECO:0000313" key="2">
    <source>
        <dbReference type="Proteomes" id="UP000324479"/>
    </source>
</evidence>
<dbReference type="AlphaFoldDB" id="A0A5M6DJ89"/>
<dbReference type="Pfam" id="PF13469">
    <property type="entry name" value="Sulfotransfer_3"/>
    <property type="match status" value="1"/>
</dbReference>
<comment type="caution">
    <text evidence="1">The sequence shown here is derived from an EMBL/GenBank/DDBJ whole genome shotgun (WGS) entry which is preliminary data.</text>
</comment>
<accession>A0A5M6DJ89</accession>
<dbReference type="Gene3D" id="3.40.50.300">
    <property type="entry name" value="P-loop containing nucleotide triphosphate hydrolases"/>
    <property type="match status" value="1"/>
</dbReference>
<gene>
    <name evidence="1" type="ORF">FYK55_05175</name>
</gene>
<name>A0A5M6DJ89_9BACT</name>
<dbReference type="SUPFAM" id="SSF52540">
    <property type="entry name" value="P-loop containing nucleoside triphosphate hydrolases"/>
    <property type="match status" value="1"/>
</dbReference>
<dbReference type="EMBL" id="VWOX01000002">
    <property type="protein sequence ID" value="KAA5546279.1"/>
    <property type="molecule type" value="Genomic_DNA"/>
</dbReference>
<protein>
    <submittedName>
        <fullName evidence="1">Sulfotransferase</fullName>
    </submittedName>
</protein>
<organism evidence="1 2">
    <name type="scientific">Roseiconus nitratireducens</name>
    <dbReference type="NCBI Taxonomy" id="2605748"/>
    <lineage>
        <taxon>Bacteria</taxon>
        <taxon>Pseudomonadati</taxon>
        <taxon>Planctomycetota</taxon>
        <taxon>Planctomycetia</taxon>
        <taxon>Pirellulales</taxon>
        <taxon>Pirellulaceae</taxon>
        <taxon>Roseiconus</taxon>
    </lineage>
</organism>
<dbReference type="Proteomes" id="UP000324479">
    <property type="component" value="Unassembled WGS sequence"/>
</dbReference>